<reference evidence="5 6" key="1">
    <citation type="submission" date="2022-10" db="EMBL/GenBank/DDBJ databases">
        <title>The complete genomes of actinobacterial strains from the NBC collection.</title>
        <authorList>
            <person name="Joergensen T.S."/>
            <person name="Alvarez Arevalo M."/>
            <person name="Sterndorff E.B."/>
            <person name="Faurdal D."/>
            <person name="Vuksanovic O."/>
            <person name="Mourched A.-S."/>
            <person name="Charusanti P."/>
            <person name="Shaw S."/>
            <person name="Blin K."/>
            <person name="Weber T."/>
        </authorList>
    </citation>
    <scope>NUCLEOTIDE SEQUENCE [LARGE SCALE GENOMIC DNA]</scope>
    <source>
        <strain evidence="5 6">NBC 01752</strain>
    </source>
</reference>
<proteinExistence type="predicted"/>
<dbReference type="RefSeq" id="WP_326731276.1">
    <property type="nucleotide sequence ID" value="NZ_CP108134.1"/>
</dbReference>
<dbReference type="InterPro" id="IPR016176">
    <property type="entry name" value="Cbl-dep_enz_cat"/>
</dbReference>
<sequence length="456" mass="48596">MSSRHRAPALRGVDFGEFVRQRAAAGTLVVQPRMGFDDPRKMRAGLSATKSAAAATVGTVTLDSYTRLRDDEALADALARGRPLNGYPIVAHDPAVTAAMLAGLYGPGFPVQVRHGSAVPQDIFEALVALRLNATEGGPVSYCLPYGRTPLADSVRNWTQCVRRFAELREEGAEPHLETFGGCLMGQLCPPGLLVAVSVLEALFFQQHGVRSVSLSYAQQTHAGQDREAVAALRRLCGELLPAGSWHVVVYAYMGLYPVTVHGAYRLLGAAAELAVCSGAERLIVKTVAESRQIPPIEENVAALEFAAATAARTSRDGRSDAEDSETYQEAAALVHAVLGLGPDLGAALVRAFERGYLDVPYCVHPDNRGRTRSYLDGDGRLRWADPGALPLARHGRTGAARRVTSAELHADLHYVRRAFDGADEERVALPDGLAPVPAQDGLPGGSPEIARAEGS</sequence>
<protein>
    <submittedName>
        <fullName evidence="5">Methylaspartate mutase</fullName>
    </submittedName>
</protein>
<keyword evidence="2" id="KW-0413">Isomerase</keyword>
<dbReference type="Proteomes" id="UP001340816">
    <property type="component" value="Chromosome"/>
</dbReference>
<organism evidence="5 6">
    <name type="scientific">Streptomyces phaeochromogenes</name>
    <dbReference type="NCBI Taxonomy" id="1923"/>
    <lineage>
        <taxon>Bacteria</taxon>
        <taxon>Bacillati</taxon>
        <taxon>Actinomycetota</taxon>
        <taxon>Actinomycetes</taxon>
        <taxon>Kitasatosporales</taxon>
        <taxon>Streptomycetaceae</taxon>
        <taxon>Streptomyces</taxon>
        <taxon>Streptomyces phaeochromogenes group</taxon>
    </lineage>
</organism>
<name>A0ABZ1HQ83_STRPH</name>
<evidence type="ECO:0000313" key="6">
    <source>
        <dbReference type="Proteomes" id="UP001340816"/>
    </source>
</evidence>
<accession>A0ABZ1HQ83</accession>
<evidence type="ECO:0000256" key="4">
    <source>
        <dbReference type="SAM" id="MobiDB-lite"/>
    </source>
</evidence>
<feature type="region of interest" description="Disordered" evidence="4">
    <location>
        <begin position="432"/>
        <end position="456"/>
    </location>
</feature>
<keyword evidence="1" id="KW-0846">Cobalamin</keyword>
<evidence type="ECO:0000313" key="5">
    <source>
        <dbReference type="EMBL" id="WSD19581.1"/>
    </source>
</evidence>
<dbReference type="InterPro" id="IPR006396">
    <property type="entry name" value="Glu_mut_E"/>
</dbReference>
<gene>
    <name evidence="5" type="ORF">OHB35_43625</name>
</gene>
<dbReference type="PIRSF" id="PIRSF001495">
    <property type="entry name" value="Met_asp_mut_epsi"/>
    <property type="match status" value="1"/>
</dbReference>
<dbReference type="EMBL" id="CP109135">
    <property type="protein sequence ID" value="WSD19581.1"/>
    <property type="molecule type" value="Genomic_DNA"/>
</dbReference>
<keyword evidence="6" id="KW-1185">Reference proteome</keyword>
<dbReference type="SUPFAM" id="SSF51703">
    <property type="entry name" value="Cobalamin (vitamin B12)-dependent enzymes"/>
    <property type="match status" value="1"/>
</dbReference>
<keyword evidence="3" id="KW-0170">Cobalt</keyword>
<evidence type="ECO:0000256" key="3">
    <source>
        <dbReference type="ARBA" id="ARBA00023285"/>
    </source>
</evidence>
<dbReference type="Pfam" id="PF06368">
    <property type="entry name" value="Met_asp_mut_E"/>
    <property type="match status" value="1"/>
</dbReference>
<evidence type="ECO:0000256" key="1">
    <source>
        <dbReference type="ARBA" id="ARBA00022628"/>
    </source>
</evidence>
<evidence type="ECO:0000256" key="2">
    <source>
        <dbReference type="ARBA" id="ARBA00023235"/>
    </source>
</evidence>
<dbReference type="Gene3D" id="3.20.20.240">
    <property type="entry name" value="Methylmalonyl-CoA mutase"/>
    <property type="match status" value="1"/>
</dbReference>